<evidence type="ECO:0000313" key="9">
    <source>
        <dbReference type="EMBL" id="CAL1411158.1"/>
    </source>
</evidence>
<proteinExistence type="predicted"/>
<dbReference type="InterPro" id="IPR002100">
    <property type="entry name" value="TF_MADSbox"/>
</dbReference>
<gene>
    <name evidence="9" type="ORF">LTRI10_LOCUS50532</name>
</gene>
<dbReference type="PROSITE" id="PS50066">
    <property type="entry name" value="MADS_BOX_2"/>
    <property type="match status" value="1"/>
</dbReference>
<evidence type="ECO:0000256" key="3">
    <source>
        <dbReference type="ARBA" id="ARBA00023125"/>
    </source>
</evidence>
<sequence>METNHNTNIVMKKTRGRQKIEIKRISKASDRTVTFSKRRSGIYKKVNELVTMTGSEVGFLVFSPAGKPFTYGDPSFEDLALRYLGQQQEPQLPLNQGMYRQARIEELLWTHNKLMELMEEKEKKVKVLRAKLVRKPMNNWWNKGIKEVEVEELPDLEDAYSKVFMMVENRRTEVIGLTNNINNYAIGGASSSTVSEPSQYQLMSMRSMFGSFGETINQRVNIATMPNNHPMAGQPGNENDDIGHLSSSFGFPPVDASGSCPKSL</sequence>
<dbReference type="Pfam" id="PF00319">
    <property type="entry name" value="SRF-TF"/>
    <property type="match status" value="1"/>
</dbReference>
<keyword evidence="10" id="KW-1185">Reference proteome</keyword>
<dbReference type="SUPFAM" id="SSF55455">
    <property type="entry name" value="SRF-like"/>
    <property type="match status" value="1"/>
</dbReference>
<evidence type="ECO:0000259" key="8">
    <source>
        <dbReference type="PROSITE" id="PS50066"/>
    </source>
</evidence>
<dbReference type="GO" id="GO:0046983">
    <property type="term" value="F:protein dimerization activity"/>
    <property type="evidence" value="ECO:0007669"/>
    <property type="project" value="InterPro"/>
</dbReference>
<dbReference type="Gene3D" id="3.40.1810.10">
    <property type="entry name" value="Transcription factor, MADS-box"/>
    <property type="match status" value="1"/>
</dbReference>
<keyword evidence="6" id="KW-0175">Coiled coil</keyword>
<name>A0AAV2GN75_9ROSI</name>
<evidence type="ECO:0000256" key="6">
    <source>
        <dbReference type="SAM" id="Coils"/>
    </source>
</evidence>
<dbReference type="InterPro" id="IPR036879">
    <property type="entry name" value="TF_MADSbox_sf"/>
</dbReference>
<keyword evidence="2" id="KW-0805">Transcription regulation</keyword>
<protein>
    <recommendedName>
        <fullName evidence="8">MADS-box domain-containing protein</fullName>
    </recommendedName>
</protein>
<evidence type="ECO:0000256" key="7">
    <source>
        <dbReference type="SAM" id="MobiDB-lite"/>
    </source>
</evidence>
<accession>A0AAV2GN75</accession>
<dbReference type="GO" id="GO:0000981">
    <property type="term" value="F:DNA-binding transcription factor activity, RNA polymerase II-specific"/>
    <property type="evidence" value="ECO:0007669"/>
    <property type="project" value="TreeGrafter"/>
</dbReference>
<dbReference type="GO" id="GO:0000978">
    <property type="term" value="F:RNA polymerase II cis-regulatory region sequence-specific DNA binding"/>
    <property type="evidence" value="ECO:0007669"/>
    <property type="project" value="TreeGrafter"/>
</dbReference>
<dbReference type="AlphaFoldDB" id="A0AAV2GN75"/>
<dbReference type="PANTHER" id="PTHR11945:SF725">
    <property type="entry name" value="AGAMOUS-LIKE 58-RELATED"/>
    <property type="match status" value="1"/>
</dbReference>
<evidence type="ECO:0000256" key="2">
    <source>
        <dbReference type="ARBA" id="ARBA00023015"/>
    </source>
</evidence>
<dbReference type="SMART" id="SM00432">
    <property type="entry name" value="MADS"/>
    <property type="match status" value="1"/>
</dbReference>
<keyword evidence="3" id="KW-0238">DNA-binding</keyword>
<feature type="region of interest" description="Disordered" evidence="7">
    <location>
        <begin position="227"/>
        <end position="264"/>
    </location>
</feature>
<keyword evidence="4" id="KW-0804">Transcription</keyword>
<reference evidence="9 10" key="1">
    <citation type="submission" date="2024-04" db="EMBL/GenBank/DDBJ databases">
        <authorList>
            <person name="Fracassetti M."/>
        </authorList>
    </citation>
    <scope>NUCLEOTIDE SEQUENCE [LARGE SCALE GENOMIC DNA]</scope>
</reference>
<dbReference type="GO" id="GO:0005634">
    <property type="term" value="C:nucleus"/>
    <property type="evidence" value="ECO:0007669"/>
    <property type="project" value="UniProtKB-SubCell"/>
</dbReference>
<comment type="subcellular location">
    <subcellularLocation>
        <location evidence="1">Nucleus</location>
    </subcellularLocation>
</comment>
<dbReference type="Proteomes" id="UP001497516">
    <property type="component" value="Chromosome 9"/>
</dbReference>
<evidence type="ECO:0000256" key="1">
    <source>
        <dbReference type="ARBA" id="ARBA00004123"/>
    </source>
</evidence>
<feature type="domain" description="MADS-box" evidence="8">
    <location>
        <begin position="15"/>
        <end position="75"/>
    </location>
</feature>
<evidence type="ECO:0000313" key="10">
    <source>
        <dbReference type="Proteomes" id="UP001497516"/>
    </source>
</evidence>
<dbReference type="PRINTS" id="PR00404">
    <property type="entry name" value="MADSDOMAIN"/>
</dbReference>
<dbReference type="PANTHER" id="PTHR11945">
    <property type="entry name" value="MADS BOX PROTEIN"/>
    <property type="match status" value="1"/>
</dbReference>
<keyword evidence="5" id="KW-0539">Nucleus</keyword>
<dbReference type="EMBL" id="OZ034822">
    <property type="protein sequence ID" value="CAL1411158.1"/>
    <property type="molecule type" value="Genomic_DNA"/>
</dbReference>
<evidence type="ECO:0000256" key="4">
    <source>
        <dbReference type="ARBA" id="ARBA00023163"/>
    </source>
</evidence>
<evidence type="ECO:0000256" key="5">
    <source>
        <dbReference type="ARBA" id="ARBA00023242"/>
    </source>
</evidence>
<feature type="coiled-coil region" evidence="6">
    <location>
        <begin position="104"/>
        <end position="131"/>
    </location>
</feature>
<organism evidence="9 10">
    <name type="scientific">Linum trigynum</name>
    <dbReference type="NCBI Taxonomy" id="586398"/>
    <lineage>
        <taxon>Eukaryota</taxon>
        <taxon>Viridiplantae</taxon>
        <taxon>Streptophyta</taxon>
        <taxon>Embryophyta</taxon>
        <taxon>Tracheophyta</taxon>
        <taxon>Spermatophyta</taxon>
        <taxon>Magnoliopsida</taxon>
        <taxon>eudicotyledons</taxon>
        <taxon>Gunneridae</taxon>
        <taxon>Pentapetalae</taxon>
        <taxon>rosids</taxon>
        <taxon>fabids</taxon>
        <taxon>Malpighiales</taxon>
        <taxon>Linaceae</taxon>
        <taxon>Linum</taxon>
    </lineage>
</organism>